<keyword evidence="1" id="KW-0472">Membrane</keyword>
<dbReference type="EMBL" id="JACHJV010000002">
    <property type="protein sequence ID" value="MBB4928265.1"/>
    <property type="molecule type" value="Genomic_DNA"/>
</dbReference>
<dbReference type="Proteomes" id="UP000540506">
    <property type="component" value="Unassembled WGS sequence"/>
</dbReference>
<protein>
    <submittedName>
        <fullName evidence="3">Flp pilus assembly protein TadG</fullName>
    </submittedName>
</protein>
<reference evidence="3 4" key="1">
    <citation type="submission" date="2020-08" db="EMBL/GenBank/DDBJ databases">
        <title>Sequencing the genomes of 1000 actinobacteria strains.</title>
        <authorList>
            <person name="Klenk H.-P."/>
        </authorList>
    </citation>
    <scope>NUCLEOTIDE SEQUENCE [LARGE SCALE GENOMIC DNA]</scope>
    <source>
        <strain evidence="3 4">DSM 41654</strain>
    </source>
</reference>
<sequence length="152" mass="16002">MRLLTRQQRNKDRDRGSLSLEAAILYPVLLLALLLIVAAGRSHLAGNTVDDAAREAARAASLERDATTARNSGTQVARQTLQDQDLKCVSLSVDVPTNGFAAALGTPASVTVTVRCTVDLSDLTIPGVPGTTTVTGTFTSPIDPYRGRVTSP</sequence>
<feature type="domain" description="TadE-like" evidence="2">
    <location>
        <begin position="16"/>
        <end position="58"/>
    </location>
</feature>
<keyword evidence="1" id="KW-1133">Transmembrane helix</keyword>
<feature type="transmembrane region" description="Helical" evidence="1">
    <location>
        <begin position="20"/>
        <end position="40"/>
    </location>
</feature>
<evidence type="ECO:0000313" key="4">
    <source>
        <dbReference type="Proteomes" id="UP000540506"/>
    </source>
</evidence>
<accession>A0A7W7RAG0</accession>
<dbReference type="InterPro" id="IPR012495">
    <property type="entry name" value="TadE-like_dom"/>
</dbReference>
<dbReference type="Pfam" id="PF07811">
    <property type="entry name" value="TadE"/>
    <property type="match status" value="1"/>
</dbReference>
<dbReference type="AlphaFoldDB" id="A0A7W7RAG0"/>
<dbReference type="RefSeq" id="WP_184945273.1">
    <property type="nucleotide sequence ID" value="NZ_JACHJV010000002.1"/>
</dbReference>
<keyword evidence="1" id="KW-0812">Transmembrane</keyword>
<name>A0A7W7RAG0_KITKI</name>
<organism evidence="3 4">
    <name type="scientific">Kitasatospora kifunensis</name>
    <name type="common">Streptomyces kifunensis</name>
    <dbReference type="NCBI Taxonomy" id="58351"/>
    <lineage>
        <taxon>Bacteria</taxon>
        <taxon>Bacillati</taxon>
        <taxon>Actinomycetota</taxon>
        <taxon>Actinomycetes</taxon>
        <taxon>Kitasatosporales</taxon>
        <taxon>Streptomycetaceae</taxon>
        <taxon>Kitasatospora</taxon>
    </lineage>
</organism>
<gene>
    <name evidence="3" type="ORF">FHR34_007360</name>
</gene>
<keyword evidence="4" id="KW-1185">Reference proteome</keyword>
<evidence type="ECO:0000256" key="1">
    <source>
        <dbReference type="SAM" id="Phobius"/>
    </source>
</evidence>
<comment type="caution">
    <text evidence="3">The sequence shown here is derived from an EMBL/GenBank/DDBJ whole genome shotgun (WGS) entry which is preliminary data.</text>
</comment>
<proteinExistence type="predicted"/>
<evidence type="ECO:0000259" key="2">
    <source>
        <dbReference type="Pfam" id="PF07811"/>
    </source>
</evidence>
<evidence type="ECO:0000313" key="3">
    <source>
        <dbReference type="EMBL" id="MBB4928265.1"/>
    </source>
</evidence>